<dbReference type="Pfam" id="PF00392">
    <property type="entry name" value="GntR"/>
    <property type="match status" value="1"/>
</dbReference>
<dbReference type="SMART" id="SM00895">
    <property type="entry name" value="FCD"/>
    <property type="match status" value="1"/>
</dbReference>
<evidence type="ECO:0000256" key="2">
    <source>
        <dbReference type="ARBA" id="ARBA00023125"/>
    </source>
</evidence>
<evidence type="ECO:0000313" key="6">
    <source>
        <dbReference type="Proteomes" id="UP001596298"/>
    </source>
</evidence>
<organism evidence="5 6">
    <name type="scientific">Flexivirga alba</name>
    <dbReference type="NCBI Taxonomy" id="702742"/>
    <lineage>
        <taxon>Bacteria</taxon>
        <taxon>Bacillati</taxon>
        <taxon>Actinomycetota</taxon>
        <taxon>Actinomycetes</taxon>
        <taxon>Micrococcales</taxon>
        <taxon>Dermacoccaceae</taxon>
        <taxon>Flexivirga</taxon>
    </lineage>
</organism>
<dbReference type="Pfam" id="PF07729">
    <property type="entry name" value="FCD"/>
    <property type="match status" value="1"/>
</dbReference>
<keyword evidence="3" id="KW-0804">Transcription</keyword>
<reference evidence="6" key="1">
    <citation type="journal article" date="2019" name="Int. J. Syst. Evol. Microbiol.">
        <title>The Global Catalogue of Microorganisms (GCM) 10K type strain sequencing project: providing services to taxonomists for standard genome sequencing and annotation.</title>
        <authorList>
            <consortium name="The Broad Institute Genomics Platform"/>
            <consortium name="The Broad Institute Genome Sequencing Center for Infectious Disease"/>
            <person name="Wu L."/>
            <person name="Ma J."/>
        </authorList>
    </citation>
    <scope>NUCLEOTIDE SEQUENCE [LARGE SCALE GENOMIC DNA]</scope>
    <source>
        <strain evidence="6">CCUG 58127</strain>
    </source>
</reference>
<dbReference type="Gene3D" id="1.20.120.530">
    <property type="entry name" value="GntR ligand-binding domain-like"/>
    <property type="match status" value="1"/>
</dbReference>
<evidence type="ECO:0000256" key="1">
    <source>
        <dbReference type="ARBA" id="ARBA00023015"/>
    </source>
</evidence>
<keyword evidence="2" id="KW-0238">DNA-binding</keyword>
<dbReference type="EMBL" id="JBHSWH010000001">
    <property type="protein sequence ID" value="MFC6706795.1"/>
    <property type="molecule type" value="Genomic_DNA"/>
</dbReference>
<comment type="caution">
    <text evidence="5">The sequence shown here is derived from an EMBL/GenBank/DDBJ whole genome shotgun (WGS) entry which is preliminary data.</text>
</comment>
<gene>
    <name evidence="5" type="ORF">ACFQDH_16405</name>
</gene>
<proteinExistence type="predicted"/>
<dbReference type="InterPro" id="IPR008920">
    <property type="entry name" value="TF_FadR/GntR_C"/>
</dbReference>
<dbReference type="InterPro" id="IPR011711">
    <property type="entry name" value="GntR_C"/>
</dbReference>
<sequence length="225" mass="25299">MTKFDQAYAALRRAIVTGELREDEPLDDLRLSETFGFGRTPMREALKRLADEQFIMWPAHRTPYVRGMKISDLSRLYEARVILESPVARQAAERRTPAQLGILGRVLDELDSAVDDGNVYTAVELDLDFHQQVAIATDNRFLADCVKRLNCGSLRLWYIAHAFLGMAGVNDAHRGILSAIAAGNADLAEKETIEHIQDSYQRQIDRQRVDLDKVATQQDPTVATS</sequence>
<dbReference type="SMART" id="SM00345">
    <property type="entry name" value="HTH_GNTR"/>
    <property type="match status" value="1"/>
</dbReference>
<dbReference type="InterPro" id="IPR000524">
    <property type="entry name" value="Tscrpt_reg_HTH_GntR"/>
</dbReference>
<keyword evidence="1" id="KW-0805">Transcription regulation</keyword>
<evidence type="ECO:0000313" key="5">
    <source>
        <dbReference type="EMBL" id="MFC6706795.1"/>
    </source>
</evidence>
<dbReference type="RefSeq" id="WP_382403479.1">
    <property type="nucleotide sequence ID" value="NZ_JBHSWH010000001.1"/>
</dbReference>
<keyword evidence="6" id="KW-1185">Reference proteome</keyword>
<feature type="domain" description="HTH gntR-type" evidence="4">
    <location>
        <begin position="1"/>
        <end position="68"/>
    </location>
</feature>
<dbReference type="PANTHER" id="PTHR43537:SF5">
    <property type="entry name" value="UXU OPERON TRANSCRIPTIONAL REGULATOR"/>
    <property type="match status" value="1"/>
</dbReference>
<accession>A0ABW2AJ16</accession>
<dbReference type="PROSITE" id="PS50949">
    <property type="entry name" value="HTH_GNTR"/>
    <property type="match status" value="1"/>
</dbReference>
<dbReference type="SUPFAM" id="SSF48008">
    <property type="entry name" value="GntR ligand-binding domain-like"/>
    <property type="match status" value="1"/>
</dbReference>
<protein>
    <submittedName>
        <fullName evidence="5">GntR family transcriptional regulator</fullName>
    </submittedName>
</protein>
<dbReference type="PANTHER" id="PTHR43537">
    <property type="entry name" value="TRANSCRIPTIONAL REGULATOR, GNTR FAMILY"/>
    <property type="match status" value="1"/>
</dbReference>
<dbReference type="Gene3D" id="1.10.10.10">
    <property type="entry name" value="Winged helix-like DNA-binding domain superfamily/Winged helix DNA-binding domain"/>
    <property type="match status" value="1"/>
</dbReference>
<dbReference type="InterPro" id="IPR036388">
    <property type="entry name" value="WH-like_DNA-bd_sf"/>
</dbReference>
<dbReference type="SUPFAM" id="SSF46785">
    <property type="entry name" value="Winged helix' DNA-binding domain"/>
    <property type="match status" value="1"/>
</dbReference>
<evidence type="ECO:0000256" key="3">
    <source>
        <dbReference type="ARBA" id="ARBA00023163"/>
    </source>
</evidence>
<evidence type="ECO:0000259" key="4">
    <source>
        <dbReference type="PROSITE" id="PS50949"/>
    </source>
</evidence>
<name>A0ABW2AJ16_9MICO</name>
<dbReference type="Proteomes" id="UP001596298">
    <property type="component" value="Unassembled WGS sequence"/>
</dbReference>
<dbReference type="InterPro" id="IPR036390">
    <property type="entry name" value="WH_DNA-bd_sf"/>
</dbReference>